<feature type="domain" description="EamA" evidence="8">
    <location>
        <begin position="145"/>
        <end position="277"/>
    </location>
</feature>
<dbReference type="InterPro" id="IPR000620">
    <property type="entry name" value="EamA_dom"/>
</dbReference>
<dbReference type="Proteomes" id="UP000677611">
    <property type="component" value="Unassembled WGS sequence"/>
</dbReference>
<dbReference type="RefSeq" id="WP_026592858.1">
    <property type="nucleotide sequence ID" value="NZ_JAGDQJ010000011.1"/>
</dbReference>
<keyword evidence="10" id="KW-1185">Reference proteome</keyword>
<feature type="transmembrane region" description="Helical" evidence="7">
    <location>
        <begin position="94"/>
        <end position="113"/>
    </location>
</feature>
<feature type="transmembrane region" description="Helical" evidence="7">
    <location>
        <begin position="207"/>
        <end position="227"/>
    </location>
</feature>
<evidence type="ECO:0000256" key="4">
    <source>
        <dbReference type="ARBA" id="ARBA00022692"/>
    </source>
</evidence>
<feature type="transmembrane region" description="Helical" evidence="7">
    <location>
        <begin position="65"/>
        <end position="82"/>
    </location>
</feature>
<feature type="transmembrane region" description="Helical" evidence="7">
    <location>
        <begin position="262"/>
        <end position="282"/>
    </location>
</feature>
<dbReference type="Pfam" id="PF00892">
    <property type="entry name" value="EamA"/>
    <property type="match status" value="2"/>
</dbReference>
<reference evidence="9 10" key="1">
    <citation type="submission" date="2021-03" db="EMBL/GenBank/DDBJ databases">
        <title>Identification of novel Bacillus strains.</title>
        <authorList>
            <person name="Xiao Z."/>
            <person name="Li Y."/>
            <person name="Shen J."/>
        </authorList>
    </citation>
    <scope>NUCLEOTIDE SEQUENCE [LARGE SCALE GENOMIC DNA]</scope>
    <source>
        <strain evidence="9 10">SY8</strain>
    </source>
</reference>
<evidence type="ECO:0000256" key="3">
    <source>
        <dbReference type="ARBA" id="ARBA00022475"/>
    </source>
</evidence>
<evidence type="ECO:0000313" key="9">
    <source>
        <dbReference type="EMBL" id="MBO1625799.1"/>
    </source>
</evidence>
<feature type="transmembrane region" description="Helical" evidence="7">
    <location>
        <begin position="120"/>
        <end position="137"/>
    </location>
</feature>
<feature type="domain" description="EamA" evidence="8">
    <location>
        <begin position="6"/>
        <end position="136"/>
    </location>
</feature>
<feature type="transmembrane region" description="Helical" evidence="7">
    <location>
        <begin position="143"/>
        <end position="163"/>
    </location>
</feature>
<protein>
    <submittedName>
        <fullName evidence="9">DMT family transporter</fullName>
    </submittedName>
</protein>
<evidence type="ECO:0000256" key="5">
    <source>
        <dbReference type="ARBA" id="ARBA00022989"/>
    </source>
</evidence>
<comment type="subcellular location">
    <subcellularLocation>
        <location evidence="1">Cell membrane</location>
        <topology evidence="1">Multi-pass membrane protein</topology>
    </subcellularLocation>
</comment>
<dbReference type="InterPro" id="IPR037185">
    <property type="entry name" value="EmrE-like"/>
</dbReference>
<comment type="caution">
    <text evidence="9">The sequence shown here is derived from an EMBL/GenBank/DDBJ whole genome shotgun (WGS) entry which is preliminary data.</text>
</comment>
<evidence type="ECO:0000256" key="6">
    <source>
        <dbReference type="ARBA" id="ARBA00023136"/>
    </source>
</evidence>
<organism evidence="9 10">
    <name type="scientific">Bacillus arachidis</name>
    <dbReference type="NCBI Taxonomy" id="2819290"/>
    <lineage>
        <taxon>Bacteria</taxon>
        <taxon>Bacillati</taxon>
        <taxon>Bacillota</taxon>
        <taxon>Bacilli</taxon>
        <taxon>Bacillales</taxon>
        <taxon>Bacillaceae</taxon>
        <taxon>Bacillus</taxon>
    </lineage>
</organism>
<keyword evidence="5 7" id="KW-1133">Transmembrane helix</keyword>
<evidence type="ECO:0000256" key="1">
    <source>
        <dbReference type="ARBA" id="ARBA00004651"/>
    </source>
</evidence>
<dbReference type="PANTHER" id="PTHR42920:SF5">
    <property type="entry name" value="EAMA DOMAIN-CONTAINING PROTEIN"/>
    <property type="match status" value="1"/>
</dbReference>
<evidence type="ECO:0000256" key="7">
    <source>
        <dbReference type="SAM" id="Phobius"/>
    </source>
</evidence>
<evidence type="ECO:0000313" key="10">
    <source>
        <dbReference type="Proteomes" id="UP000677611"/>
    </source>
</evidence>
<comment type="similarity">
    <text evidence="2">Belongs to the EamA transporter family.</text>
</comment>
<proteinExistence type="inferred from homology"/>
<sequence length="293" mass="32471">MKIQLKADLMLLLVTFFWGASILLTKVGLNYMQEYNLIALRFIIAFLLSGIVFYKHLIKIDFRTIKYACLLAAILFIVYIFATFGTKYTSVSNAGFLMSLTVIFIPVLSSIFLKQRPDKKVMLGVVFTIVGIGLLTLNSQLKIGYGDILCILCALFYAVHIIITGTITKQVNSISLGVLQLGFVGLFSIIFSMFMENPKLPSTVESWFSILVLSIFCTGMAFIVQIIAQQYTSPTHTGLIFSLEPVFSAGFAFFFTGETLTAKGYLGATLILLSVVIAELDFKSLLKTNSKKV</sequence>
<dbReference type="InterPro" id="IPR051258">
    <property type="entry name" value="Diverse_Substrate_Transporter"/>
</dbReference>
<feature type="transmembrane region" description="Helical" evidence="7">
    <location>
        <begin position="175"/>
        <end position="195"/>
    </location>
</feature>
<evidence type="ECO:0000256" key="2">
    <source>
        <dbReference type="ARBA" id="ARBA00007362"/>
    </source>
</evidence>
<dbReference type="PANTHER" id="PTHR42920">
    <property type="entry name" value="OS03G0707200 PROTEIN-RELATED"/>
    <property type="match status" value="1"/>
</dbReference>
<name>A0ABS3NXY2_9BACI</name>
<dbReference type="EMBL" id="JAGDQJ010000011">
    <property type="protein sequence ID" value="MBO1625799.1"/>
    <property type="molecule type" value="Genomic_DNA"/>
</dbReference>
<accession>A0ABS3NXY2</accession>
<feature type="transmembrane region" description="Helical" evidence="7">
    <location>
        <begin position="9"/>
        <end position="29"/>
    </location>
</feature>
<keyword evidence="4 7" id="KW-0812">Transmembrane</keyword>
<keyword evidence="3" id="KW-1003">Cell membrane</keyword>
<feature type="transmembrane region" description="Helical" evidence="7">
    <location>
        <begin position="35"/>
        <end position="53"/>
    </location>
</feature>
<gene>
    <name evidence="9" type="ORF">J4P90_11185</name>
</gene>
<feature type="transmembrane region" description="Helical" evidence="7">
    <location>
        <begin position="239"/>
        <end position="256"/>
    </location>
</feature>
<evidence type="ECO:0000259" key="8">
    <source>
        <dbReference type="Pfam" id="PF00892"/>
    </source>
</evidence>
<dbReference type="SUPFAM" id="SSF103481">
    <property type="entry name" value="Multidrug resistance efflux transporter EmrE"/>
    <property type="match status" value="2"/>
</dbReference>
<keyword evidence="6 7" id="KW-0472">Membrane</keyword>